<dbReference type="EMBL" id="SNWX01000037">
    <property type="protein sequence ID" value="TDO73394.1"/>
    <property type="molecule type" value="Genomic_DNA"/>
</dbReference>
<keyword evidence="1" id="KW-0812">Transmembrane</keyword>
<keyword evidence="1" id="KW-1133">Transmembrane helix</keyword>
<organism evidence="2 3">
    <name type="scientific">Halanaerobium saccharolyticum</name>
    <dbReference type="NCBI Taxonomy" id="43595"/>
    <lineage>
        <taxon>Bacteria</taxon>
        <taxon>Bacillati</taxon>
        <taxon>Bacillota</taxon>
        <taxon>Clostridia</taxon>
        <taxon>Halanaerobiales</taxon>
        <taxon>Halanaerobiaceae</taxon>
        <taxon>Halanaerobium</taxon>
    </lineage>
</organism>
<evidence type="ECO:0000313" key="3">
    <source>
        <dbReference type="Proteomes" id="UP000295064"/>
    </source>
</evidence>
<evidence type="ECO:0000256" key="1">
    <source>
        <dbReference type="SAM" id="Phobius"/>
    </source>
</evidence>
<proteinExistence type="predicted"/>
<dbReference type="RefSeq" id="WP_166638074.1">
    <property type="nucleotide sequence ID" value="NZ_SNWX01000037.1"/>
</dbReference>
<sequence>MIKQTFAKIIIALFFIMLIIIVPLNLDKFKQRLGLKQENNKVEYSLNEDSIIKSEDAEKIIEDKAAEVIQAISSRNFKELAKYVHPEKGVRFTPYTHVDPKKDIVFTKEQVRNFFENENEYLWGHYDGSGKKIRLTPEEYYHEFIYSEDFINAEKIGYNKVLSSGNMQENQFEVYNNPIIVEYYISGSNPDYKGMDWKSLRLVFEEYQNEWKLTGIIHNQWTI</sequence>
<accession>A0A4R6LBV3</accession>
<gene>
    <name evidence="2" type="ORF">DFR79_13711</name>
</gene>
<feature type="transmembrane region" description="Helical" evidence="1">
    <location>
        <begin position="6"/>
        <end position="26"/>
    </location>
</feature>
<dbReference type="Proteomes" id="UP000295064">
    <property type="component" value="Unassembled WGS sequence"/>
</dbReference>
<keyword evidence="1" id="KW-0472">Membrane</keyword>
<comment type="caution">
    <text evidence="2">The sequence shown here is derived from an EMBL/GenBank/DDBJ whole genome shotgun (WGS) entry which is preliminary data.</text>
</comment>
<name>A0A4R6LBV3_9FIRM</name>
<protein>
    <submittedName>
        <fullName evidence="2">Uncharacterized protein</fullName>
    </submittedName>
</protein>
<reference evidence="2 3" key="1">
    <citation type="submission" date="2019-03" db="EMBL/GenBank/DDBJ databases">
        <title>Subsurface microbial communities from deep shales in Ohio and West Virginia, USA.</title>
        <authorList>
            <person name="Wrighton K."/>
        </authorList>
    </citation>
    <scope>NUCLEOTIDE SEQUENCE [LARGE SCALE GENOMIC DNA]</scope>
    <source>
        <strain evidence="2 3">MA284_T2</strain>
    </source>
</reference>
<dbReference type="AlphaFoldDB" id="A0A4R6LBV3"/>
<evidence type="ECO:0000313" key="2">
    <source>
        <dbReference type="EMBL" id="TDO73394.1"/>
    </source>
</evidence>